<sequence length="367" mass="38266">MTGAVGVIGADAPRQIILAAGALPLRLFGSWSPQAGALPAGTGEEALELLGAVDAPAATLLAQLLGGEHDHLAGVILCNDSAATLRLFYVLRMLSARGRLSIPVHLLDAPASGESAPGTAAARQRFVAAQYARLVGFLESVTGVRADRRRLQEAAEQEEALGRALQQMRARRRQGSCSGTAAAAAYRAAARQPVEQALAVIEAAGADQAGADGTLPGVRTYLTGSEDPEGSIISLLEERGALVIGEDHDGGDSSWLGEAAYGAEVEEIVWALAGRHADRAPRAARASSRSRAQHLGRELHAASVEQVLSLVRLYDEAPLWDAAAQQEQAAQQGVAWAMVSGIRPGQERTAAEQALAEARGIREASHV</sequence>
<name>A0A917AQG3_9MICC</name>
<keyword evidence="2" id="KW-1185">Reference proteome</keyword>
<dbReference type="EMBL" id="BMIS01000002">
    <property type="protein sequence ID" value="GGE62736.1"/>
    <property type="molecule type" value="Genomic_DNA"/>
</dbReference>
<reference evidence="1" key="2">
    <citation type="submission" date="2020-09" db="EMBL/GenBank/DDBJ databases">
        <authorList>
            <person name="Sun Q."/>
            <person name="Zhou Y."/>
        </authorList>
    </citation>
    <scope>NUCLEOTIDE SEQUENCE</scope>
    <source>
        <strain evidence="1">CGMCC 1.15388</strain>
    </source>
</reference>
<organism evidence="1 2">
    <name type="scientific">Nesterenkonia cremea</name>
    <dbReference type="NCBI Taxonomy" id="1882340"/>
    <lineage>
        <taxon>Bacteria</taxon>
        <taxon>Bacillati</taxon>
        <taxon>Actinomycetota</taxon>
        <taxon>Actinomycetes</taxon>
        <taxon>Micrococcales</taxon>
        <taxon>Micrococcaceae</taxon>
        <taxon>Nesterenkonia</taxon>
    </lineage>
</organism>
<dbReference type="Proteomes" id="UP000633136">
    <property type="component" value="Unassembled WGS sequence"/>
</dbReference>
<dbReference type="Pfam" id="PF06050">
    <property type="entry name" value="HGD-D"/>
    <property type="match status" value="1"/>
</dbReference>
<dbReference type="RefSeq" id="WP_188682765.1">
    <property type="nucleotide sequence ID" value="NZ_BMIS01000002.1"/>
</dbReference>
<comment type="caution">
    <text evidence="1">The sequence shown here is derived from an EMBL/GenBank/DDBJ whole genome shotgun (WGS) entry which is preliminary data.</text>
</comment>
<dbReference type="Gene3D" id="3.40.50.11890">
    <property type="match status" value="1"/>
</dbReference>
<proteinExistence type="predicted"/>
<gene>
    <name evidence="1" type="ORF">GCM10011401_07260</name>
</gene>
<dbReference type="AlphaFoldDB" id="A0A917AQG3"/>
<protein>
    <submittedName>
        <fullName evidence="1">Uncharacterized protein</fullName>
    </submittedName>
</protein>
<evidence type="ECO:0000313" key="2">
    <source>
        <dbReference type="Proteomes" id="UP000633136"/>
    </source>
</evidence>
<dbReference type="InterPro" id="IPR010327">
    <property type="entry name" value="FldB/FldC_alpha/beta"/>
</dbReference>
<evidence type="ECO:0000313" key="1">
    <source>
        <dbReference type="EMBL" id="GGE62736.1"/>
    </source>
</evidence>
<accession>A0A917AQG3</accession>
<reference evidence="1" key="1">
    <citation type="journal article" date="2014" name="Int. J. Syst. Evol. Microbiol.">
        <title>Complete genome sequence of Corynebacterium casei LMG S-19264T (=DSM 44701T), isolated from a smear-ripened cheese.</title>
        <authorList>
            <consortium name="US DOE Joint Genome Institute (JGI-PGF)"/>
            <person name="Walter F."/>
            <person name="Albersmeier A."/>
            <person name="Kalinowski J."/>
            <person name="Ruckert C."/>
        </authorList>
    </citation>
    <scope>NUCLEOTIDE SEQUENCE</scope>
    <source>
        <strain evidence="1">CGMCC 1.15388</strain>
    </source>
</reference>